<name>A0ABD3Q052_9STRA</name>
<comment type="caution">
    <text evidence="1">The sequence shown here is derived from an EMBL/GenBank/DDBJ whole genome shotgun (WGS) entry which is preliminary data.</text>
</comment>
<proteinExistence type="predicted"/>
<evidence type="ECO:0000313" key="2">
    <source>
        <dbReference type="Proteomes" id="UP001516023"/>
    </source>
</evidence>
<reference evidence="1 2" key="1">
    <citation type="journal article" date="2020" name="G3 (Bethesda)">
        <title>Improved Reference Genome for Cyclotella cryptica CCMP332, a Model for Cell Wall Morphogenesis, Salinity Adaptation, and Lipid Production in Diatoms (Bacillariophyta).</title>
        <authorList>
            <person name="Roberts W.R."/>
            <person name="Downey K.M."/>
            <person name="Ruck E.C."/>
            <person name="Traller J.C."/>
            <person name="Alverson A.J."/>
        </authorList>
    </citation>
    <scope>NUCLEOTIDE SEQUENCE [LARGE SCALE GENOMIC DNA]</scope>
    <source>
        <strain evidence="1 2">CCMP332</strain>
    </source>
</reference>
<gene>
    <name evidence="1" type="ORF">HJC23_003044</name>
</gene>
<protein>
    <submittedName>
        <fullName evidence="1">Uncharacterized protein</fullName>
    </submittedName>
</protein>
<dbReference type="Proteomes" id="UP001516023">
    <property type="component" value="Unassembled WGS sequence"/>
</dbReference>
<organism evidence="1 2">
    <name type="scientific">Cyclotella cryptica</name>
    <dbReference type="NCBI Taxonomy" id="29204"/>
    <lineage>
        <taxon>Eukaryota</taxon>
        <taxon>Sar</taxon>
        <taxon>Stramenopiles</taxon>
        <taxon>Ochrophyta</taxon>
        <taxon>Bacillariophyta</taxon>
        <taxon>Coscinodiscophyceae</taxon>
        <taxon>Thalassiosirophycidae</taxon>
        <taxon>Stephanodiscales</taxon>
        <taxon>Stephanodiscaceae</taxon>
        <taxon>Cyclotella</taxon>
    </lineage>
</organism>
<sequence length="121" mass="12882">MTFQVMLVGFLPNDNGRCCALHSFGCGNTLVLETGSHGVGMPIRLRLLQKTHLAGYAILPDGSDGCRVCFAAREFAVGVGGQRLDGAVAVIREIVLPDDSSSSKRALFHRNCSYAIADVSL</sequence>
<keyword evidence="2" id="KW-1185">Reference proteome</keyword>
<dbReference type="AlphaFoldDB" id="A0ABD3Q052"/>
<accession>A0ABD3Q052</accession>
<dbReference type="EMBL" id="JABMIG020000095">
    <property type="protein sequence ID" value="KAL3793036.1"/>
    <property type="molecule type" value="Genomic_DNA"/>
</dbReference>
<evidence type="ECO:0000313" key="1">
    <source>
        <dbReference type="EMBL" id="KAL3793036.1"/>
    </source>
</evidence>